<protein>
    <submittedName>
        <fullName evidence="2">Uncharacterized protein</fullName>
    </submittedName>
</protein>
<sequence length="142" mass="15530">MPITTTKKGISYLSNTLKNMIKNITGLKVAGRVGKGTKKVLNDVGKLTGKIPLAGGLIMYIFKQTGKGVIIVTTTADNLVDRAGNIVNDVVSGVKDLSILTLNTLTGSVKNVTKKIVRRKGRRTRKGKKRGKKKSRSRRRRR</sequence>
<dbReference type="AlphaFoldDB" id="A0A6C0CMK6"/>
<proteinExistence type="predicted"/>
<evidence type="ECO:0000313" key="2">
    <source>
        <dbReference type="EMBL" id="QHT05838.1"/>
    </source>
</evidence>
<name>A0A6C0CMK6_9ZZZZ</name>
<dbReference type="EMBL" id="MN739460">
    <property type="protein sequence ID" value="QHT05838.1"/>
    <property type="molecule type" value="Genomic_DNA"/>
</dbReference>
<organism evidence="2">
    <name type="scientific">viral metagenome</name>
    <dbReference type="NCBI Taxonomy" id="1070528"/>
    <lineage>
        <taxon>unclassified sequences</taxon>
        <taxon>metagenomes</taxon>
        <taxon>organismal metagenomes</taxon>
    </lineage>
</organism>
<evidence type="ECO:0000256" key="1">
    <source>
        <dbReference type="SAM" id="MobiDB-lite"/>
    </source>
</evidence>
<feature type="region of interest" description="Disordered" evidence="1">
    <location>
        <begin position="118"/>
        <end position="142"/>
    </location>
</feature>
<reference evidence="2" key="1">
    <citation type="journal article" date="2020" name="Nature">
        <title>Giant virus diversity and host interactions through global metagenomics.</title>
        <authorList>
            <person name="Schulz F."/>
            <person name="Roux S."/>
            <person name="Paez-Espino D."/>
            <person name="Jungbluth S."/>
            <person name="Walsh D.A."/>
            <person name="Denef V.J."/>
            <person name="McMahon K.D."/>
            <person name="Konstantinidis K.T."/>
            <person name="Eloe-Fadrosh E.A."/>
            <person name="Kyrpides N.C."/>
            <person name="Woyke T."/>
        </authorList>
    </citation>
    <scope>NUCLEOTIDE SEQUENCE</scope>
    <source>
        <strain evidence="2">GVMAG-M-3300021425-14</strain>
    </source>
</reference>
<accession>A0A6C0CMK6</accession>